<feature type="domain" description="Dynein heavy chain ATP-binding dynein motor region" evidence="13">
    <location>
        <begin position="44"/>
        <end position="232"/>
    </location>
</feature>
<keyword evidence="6" id="KW-0067">ATP-binding</keyword>
<accession>A0ABD1XHA2</accession>
<dbReference type="InterPro" id="IPR026983">
    <property type="entry name" value="DHC"/>
</dbReference>
<proteinExistence type="predicted"/>
<dbReference type="GO" id="GO:0030286">
    <property type="term" value="C:dynein complex"/>
    <property type="evidence" value="ECO:0007669"/>
    <property type="project" value="UniProtKB-KW"/>
</dbReference>
<evidence type="ECO:0000256" key="6">
    <source>
        <dbReference type="ARBA" id="ARBA00022840"/>
    </source>
</evidence>
<keyword evidence="4" id="KW-0493">Microtubule</keyword>
<dbReference type="Pfam" id="PF12781">
    <property type="entry name" value="AAA_9"/>
    <property type="match status" value="1"/>
</dbReference>
<dbReference type="PANTHER" id="PTHR22878:SF63">
    <property type="entry name" value="DYNEIN AXONEMAL HEAVY CHAIN 10"/>
    <property type="match status" value="1"/>
</dbReference>
<evidence type="ECO:0000256" key="3">
    <source>
        <dbReference type="ARBA" id="ARBA00022490"/>
    </source>
</evidence>
<dbReference type="FunFam" id="1.10.8.1220:FF:000001">
    <property type="entry name" value="Dynein axonemal heavy chain 5"/>
    <property type="match status" value="1"/>
</dbReference>
<dbReference type="EMBL" id="JBHFFA010000008">
    <property type="protein sequence ID" value="KAL2608310.1"/>
    <property type="molecule type" value="Genomic_DNA"/>
</dbReference>
<name>A0ABD1XHA2_9MARC</name>
<comment type="subcellular location">
    <subcellularLocation>
        <location evidence="1">Cell projection</location>
        <location evidence="1">Cilium</location>
    </subcellularLocation>
    <subcellularLocation>
        <location evidence="2">Cytoplasm</location>
        <location evidence="2">Cytoskeleton</location>
    </subcellularLocation>
</comment>
<dbReference type="GO" id="GO:0005929">
    <property type="term" value="C:cilium"/>
    <property type="evidence" value="ECO:0007669"/>
    <property type="project" value="UniProtKB-SubCell"/>
</dbReference>
<protein>
    <recommendedName>
        <fullName evidence="13">Dynein heavy chain ATP-binding dynein motor region domain-containing protein</fullName>
    </recommendedName>
</protein>
<keyword evidence="7" id="KW-0243">Dynein</keyword>
<dbReference type="InterPro" id="IPR035706">
    <property type="entry name" value="AAA_9"/>
</dbReference>
<dbReference type="GO" id="GO:0005524">
    <property type="term" value="F:ATP binding"/>
    <property type="evidence" value="ECO:0007669"/>
    <property type="project" value="UniProtKB-KW"/>
</dbReference>
<keyword evidence="15" id="KW-1185">Reference proteome</keyword>
<evidence type="ECO:0000256" key="7">
    <source>
        <dbReference type="ARBA" id="ARBA00023017"/>
    </source>
</evidence>
<dbReference type="AlphaFoldDB" id="A0ABD1XHA2"/>
<keyword evidence="3" id="KW-0963">Cytoplasm</keyword>
<keyword evidence="10" id="KW-0505">Motor protein</keyword>
<evidence type="ECO:0000256" key="12">
    <source>
        <dbReference type="ARBA" id="ARBA00023273"/>
    </source>
</evidence>
<evidence type="ECO:0000256" key="1">
    <source>
        <dbReference type="ARBA" id="ARBA00004138"/>
    </source>
</evidence>
<sequence length="427" mass="49024">MKKTLNPRADNSSPHACSYCGAFTLDFRTKMIQQIWHADLETKGAINWIKKKEGKQLEGRVRTFNDSDFLKQLELAIQYGFPFLFENVDEYIDPVIDPVLERTIISTPGGRKVVKLGDKDIEWDDNFRLYLVSKLPNPAYGPEVSGKTMIINYSVTEQGLQAQLLNATVAHERPDLEEQRETLVRDTSDNKALLKQLEDTLLRELSNATGNILDNIDLVTTLENTKAKATEIFSKLAMARETTKEIETLRGRYFPAAKRGAILFFVLSCLSAINNMYEYSLGSFMEVFQISLDTSPKAPSLDGRLKNILEALTFDLYNYSCTGLFEKHKLMLSFQMTIRILDGEKQLDHGQLDFFLKGNLSLEKAEKLNPFVDWFPEQGWQDLMRMVDLGQQFRDMVAHFEGNEAEWRAWYDEEKPEEISMPGMMMK</sequence>
<dbReference type="Gene3D" id="3.40.50.300">
    <property type="entry name" value="P-loop containing nucleotide triphosphate hydrolases"/>
    <property type="match status" value="1"/>
</dbReference>
<dbReference type="Gene3D" id="6.10.140.1060">
    <property type="match status" value="1"/>
</dbReference>
<evidence type="ECO:0000313" key="14">
    <source>
        <dbReference type="EMBL" id="KAL2608310.1"/>
    </source>
</evidence>
<reference evidence="14 15" key="1">
    <citation type="submission" date="2024-09" db="EMBL/GenBank/DDBJ databases">
        <title>Chromosome-scale assembly of Riccia fluitans.</title>
        <authorList>
            <person name="Paukszto L."/>
            <person name="Sawicki J."/>
            <person name="Karawczyk K."/>
            <person name="Piernik-Szablinska J."/>
            <person name="Szczecinska M."/>
            <person name="Mazdziarz M."/>
        </authorList>
    </citation>
    <scope>NUCLEOTIDE SEQUENCE [LARGE SCALE GENOMIC DNA]</scope>
    <source>
        <strain evidence="14">Rf_01</strain>
        <tissue evidence="14">Aerial parts of the thallus</tissue>
    </source>
</reference>
<evidence type="ECO:0000256" key="5">
    <source>
        <dbReference type="ARBA" id="ARBA00022741"/>
    </source>
</evidence>
<keyword evidence="5" id="KW-0547">Nucleotide-binding</keyword>
<dbReference type="GO" id="GO:0005874">
    <property type="term" value="C:microtubule"/>
    <property type="evidence" value="ECO:0007669"/>
    <property type="project" value="UniProtKB-KW"/>
</dbReference>
<evidence type="ECO:0000256" key="2">
    <source>
        <dbReference type="ARBA" id="ARBA00004245"/>
    </source>
</evidence>
<evidence type="ECO:0000256" key="9">
    <source>
        <dbReference type="ARBA" id="ARBA00023069"/>
    </source>
</evidence>
<evidence type="ECO:0000313" key="15">
    <source>
        <dbReference type="Proteomes" id="UP001605036"/>
    </source>
</evidence>
<comment type="caution">
    <text evidence="14">The sequence shown here is derived from an EMBL/GenBank/DDBJ whole genome shotgun (WGS) entry which is preliminary data.</text>
</comment>
<dbReference type="GO" id="GO:0060271">
    <property type="term" value="P:cilium assembly"/>
    <property type="evidence" value="ECO:0007669"/>
    <property type="project" value="UniProtKB-ARBA"/>
</dbReference>
<gene>
    <name evidence="14" type="ORF">R1flu_026883</name>
</gene>
<keyword evidence="9" id="KW-0969">Cilium</keyword>
<dbReference type="PANTHER" id="PTHR22878">
    <property type="entry name" value="DYNEIN HEAVY CHAIN 6, AXONEMAL-LIKE-RELATED"/>
    <property type="match status" value="1"/>
</dbReference>
<evidence type="ECO:0000259" key="13">
    <source>
        <dbReference type="Pfam" id="PF12781"/>
    </source>
</evidence>
<keyword evidence="8" id="KW-0175">Coiled coil</keyword>
<dbReference type="InterPro" id="IPR027417">
    <property type="entry name" value="P-loop_NTPase"/>
</dbReference>
<evidence type="ECO:0000256" key="4">
    <source>
        <dbReference type="ARBA" id="ARBA00022701"/>
    </source>
</evidence>
<dbReference type="Gene3D" id="1.10.8.1220">
    <property type="match status" value="1"/>
</dbReference>
<evidence type="ECO:0000256" key="11">
    <source>
        <dbReference type="ARBA" id="ARBA00023212"/>
    </source>
</evidence>
<keyword evidence="11" id="KW-0206">Cytoskeleton</keyword>
<keyword evidence="12" id="KW-0966">Cell projection</keyword>
<evidence type="ECO:0000256" key="8">
    <source>
        <dbReference type="ARBA" id="ARBA00023054"/>
    </source>
</evidence>
<dbReference type="Proteomes" id="UP001605036">
    <property type="component" value="Unassembled WGS sequence"/>
</dbReference>
<organism evidence="14 15">
    <name type="scientific">Riccia fluitans</name>
    <dbReference type="NCBI Taxonomy" id="41844"/>
    <lineage>
        <taxon>Eukaryota</taxon>
        <taxon>Viridiplantae</taxon>
        <taxon>Streptophyta</taxon>
        <taxon>Embryophyta</taxon>
        <taxon>Marchantiophyta</taxon>
        <taxon>Marchantiopsida</taxon>
        <taxon>Marchantiidae</taxon>
        <taxon>Marchantiales</taxon>
        <taxon>Ricciaceae</taxon>
        <taxon>Riccia</taxon>
    </lineage>
</organism>
<evidence type="ECO:0000256" key="10">
    <source>
        <dbReference type="ARBA" id="ARBA00023175"/>
    </source>
</evidence>